<dbReference type="PANTHER" id="PTHR13257:SF0">
    <property type="entry name" value="NUCLEAR PORE COMPLEX PROTEIN NUP88"/>
    <property type="match status" value="1"/>
</dbReference>
<sequence length="691" mass="77467">MLPEAHPIFQARSLGESRSERLCLHTKDLSRTILLEGNSLKWCLMDAPNYEYMELNAISNYTSAVLNDSGTLLCLNNVDEIQVLALSWDQTRPESYRIKVPAGVKQVLWHPRGRLDSCLTVLNKRDEILLYELLSEDFSAPTTVLNASTNELGMGSSVKDIESVCFSADGLTLYLMSVSEGADVFSIYPCMPSELSITRKALKYNFNKALLQYQELSEGDSPELKLKATRQLHFMSSLYNQPHDADDSQTNLLQTFHIRKAYRNARAQGPFTISPFPEKLYLATAKQIKAIALEDETTELLLITFDDDTILECFPDLTPVMSWEDSGSSEKNSLISVGSLKLPGSISLIYGSCFVLISAEKAAVVNLSRLTRSIERSLDDCDATELSEEDLTEEITEKKGTFQSAGLWPESGMQKIVLLSEKEITSIDISSMQTPASSTTEKIEKSETNRQRPYSQPLSEVQTLNQKVQSLLKSPLSTVIPAALRQKTLNNTDNEDQLSLLTDISKEVLSRVTLAQTLGLSLHLRLLGQQDELAQHLRDVSELRTKKERVSAHLASQKPRWEAIQEKNKSIALRFESLHRNMTQISKSSQLQSQPIAKAEMEWFKELRNQVVRFNRLVHEQQDLAEALSSLKLSLEYVRVDSAEAASRSKKSAESAGGVPWDELQAMLAKDSRIIKECQAELQCTTQELDS</sequence>
<dbReference type="Proteomes" id="UP000002036">
    <property type="component" value="Chromosome H"/>
</dbReference>
<dbReference type="RefSeq" id="XP_002556336.1">
    <property type="nucleotide sequence ID" value="XM_002556290.1"/>
</dbReference>
<name>C5E363_LACTC</name>
<keyword evidence="3" id="KW-0509">mRNA transport</keyword>
<dbReference type="InterPro" id="IPR037700">
    <property type="entry name" value="NUP88/NUP82"/>
</dbReference>
<dbReference type="FunCoup" id="C5E363">
    <property type="interactions" value="175"/>
</dbReference>
<proteinExistence type="predicted"/>
<dbReference type="GO" id="GO:0006406">
    <property type="term" value="P:mRNA export from nucleus"/>
    <property type="evidence" value="ECO:0007669"/>
    <property type="project" value="TreeGrafter"/>
</dbReference>
<dbReference type="HOGENOM" id="CLU_398512_0_0_1"/>
<dbReference type="GO" id="GO:0017056">
    <property type="term" value="F:structural constituent of nuclear pore"/>
    <property type="evidence" value="ECO:0007669"/>
    <property type="project" value="InterPro"/>
</dbReference>
<keyword evidence="6" id="KW-0906">Nuclear pore complex</keyword>
<keyword evidence="4" id="KW-0653">Protein transport</keyword>
<evidence type="ECO:0000256" key="8">
    <source>
        <dbReference type="SAM" id="MobiDB-lite"/>
    </source>
</evidence>
<dbReference type="EMBL" id="CU928180">
    <property type="protein sequence ID" value="CAR30474.1"/>
    <property type="molecule type" value="Genomic_DNA"/>
</dbReference>
<evidence type="ECO:0000256" key="3">
    <source>
        <dbReference type="ARBA" id="ARBA00022816"/>
    </source>
</evidence>
<feature type="compositionally biased region" description="Polar residues" evidence="8">
    <location>
        <begin position="431"/>
        <end position="440"/>
    </location>
</feature>
<comment type="subcellular location">
    <subcellularLocation>
        <location evidence="1">Nucleus</location>
        <location evidence="1">Nuclear pore complex</location>
    </subcellularLocation>
</comment>
<keyword evidence="5" id="KW-0811">Translocation</keyword>
<evidence type="ECO:0000256" key="2">
    <source>
        <dbReference type="ARBA" id="ARBA00022448"/>
    </source>
</evidence>
<keyword evidence="10" id="KW-1185">Reference proteome</keyword>
<dbReference type="GO" id="GO:0000056">
    <property type="term" value="P:ribosomal small subunit export from nucleus"/>
    <property type="evidence" value="ECO:0007669"/>
    <property type="project" value="InterPro"/>
</dbReference>
<evidence type="ECO:0000256" key="4">
    <source>
        <dbReference type="ARBA" id="ARBA00022927"/>
    </source>
</evidence>
<feature type="compositionally biased region" description="Basic and acidic residues" evidence="8">
    <location>
        <begin position="441"/>
        <end position="450"/>
    </location>
</feature>
<gene>
    <name evidence="9" type="ordered locus">KLTH0H10692g</name>
</gene>
<evidence type="ECO:0000313" key="10">
    <source>
        <dbReference type="Proteomes" id="UP000002036"/>
    </source>
</evidence>
<dbReference type="OrthoDB" id="341482at2759"/>
<evidence type="ECO:0000256" key="5">
    <source>
        <dbReference type="ARBA" id="ARBA00023010"/>
    </source>
</evidence>
<organism evidence="9 10">
    <name type="scientific">Lachancea thermotolerans (strain ATCC 56472 / CBS 6340 / NRRL Y-8284)</name>
    <name type="common">Yeast</name>
    <name type="synonym">Kluyveromyces thermotolerans</name>
    <dbReference type="NCBI Taxonomy" id="559295"/>
    <lineage>
        <taxon>Eukaryota</taxon>
        <taxon>Fungi</taxon>
        <taxon>Dikarya</taxon>
        <taxon>Ascomycota</taxon>
        <taxon>Saccharomycotina</taxon>
        <taxon>Saccharomycetes</taxon>
        <taxon>Saccharomycetales</taxon>
        <taxon>Saccharomycetaceae</taxon>
        <taxon>Lachancea</taxon>
    </lineage>
</organism>
<accession>C5E363</accession>
<dbReference type="STRING" id="559295.C5E363"/>
<dbReference type="GeneID" id="8294667"/>
<evidence type="ECO:0000256" key="1">
    <source>
        <dbReference type="ARBA" id="ARBA00004567"/>
    </source>
</evidence>
<dbReference type="PANTHER" id="PTHR13257">
    <property type="entry name" value="NUCLEOPORIN NUP84-RELATED"/>
    <property type="match status" value="1"/>
</dbReference>
<evidence type="ECO:0000256" key="7">
    <source>
        <dbReference type="ARBA" id="ARBA00023242"/>
    </source>
</evidence>
<dbReference type="eggNOG" id="ENOG502T8MV">
    <property type="taxonomic scope" value="Eukaryota"/>
</dbReference>
<dbReference type="InParanoid" id="C5E363"/>
<dbReference type="OMA" id="KRNVIKQ"/>
<dbReference type="KEGG" id="lth:KLTH0H10692g"/>
<feature type="region of interest" description="Disordered" evidence="8">
    <location>
        <begin position="431"/>
        <end position="458"/>
    </location>
</feature>
<evidence type="ECO:0000313" key="9">
    <source>
        <dbReference type="EMBL" id="CAR30474.1"/>
    </source>
</evidence>
<dbReference type="AlphaFoldDB" id="C5E363"/>
<keyword evidence="2" id="KW-0813">Transport</keyword>
<reference evidence="9 10" key="1">
    <citation type="journal article" date="2009" name="Genome Res.">
        <title>Comparative genomics of protoploid Saccharomycetaceae.</title>
        <authorList>
            <consortium name="The Genolevures Consortium"/>
            <person name="Souciet J.-L."/>
            <person name="Dujon B."/>
            <person name="Gaillardin C."/>
            <person name="Johnston M."/>
            <person name="Baret P.V."/>
            <person name="Cliften P."/>
            <person name="Sherman D.J."/>
            <person name="Weissenbach J."/>
            <person name="Westhof E."/>
            <person name="Wincker P."/>
            <person name="Jubin C."/>
            <person name="Poulain J."/>
            <person name="Barbe V."/>
            <person name="Segurens B."/>
            <person name="Artiguenave F."/>
            <person name="Anthouard V."/>
            <person name="Vacherie B."/>
            <person name="Val M.-E."/>
            <person name="Fulton R.S."/>
            <person name="Minx P."/>
            <person name="Wilson R."/>
            <person name="Durrens P."/>
            <person name="Jean G."/>
            <person name="Marck C."/>
            <person name="Martin T."/>
            <person name="Nikolski M."/>
            <person name="Rolland T."/>
            <person name="Seret M.-L."/>
            <person name="Casaregola S."/>
            <person name="Despons L."/>
            <person name="Fairhead C."/>
            <person name="Fischer G."/>
            <person name="Lafontaine I."/>
            <person name="Leh V."/>
            <person name="Lemaire M."/>
            <person name="de Montigny J."/>
            <person name="Neuveglise C."/>
            <person name="Thierry A."/>
            <person name="Blanc-Lenfle I."/>
            <person name="Bleykasten C."/>
            <person name="Diffels J."/>
            <person name="Fritsch E."/>
            <person name="Frangeul L."/>
            <person name="Goeffon A."/>
            <person name="Jauniaux N."/>
            <person name="Kachouri-Lafond R."/>
            <person name="Payen C."/>
            <person name="Potier S."/>
            <person name="Pribylova L."/>
            <person name="Ozanne C."/>
            <person name="Richard G.-F."/>
            <person name="Sacerdot C."/>
            <person name="Straub M.-L."/>
            <person name="Talla E."/>
        </authorList>
    </citation>
    <scope>NUCLEOTIDE SEQUENCE [LARGE SCALE GENOMIC DNA]</scope>
    <source>
        <strain evidence="10">ATCC 56472 / CBS 6340 / NRRL Y-8284</strain>
    </source>
</reference>
<dbReference type="GO" id="GO:0005643">
    <property type="term" value="C:nuclear pore"/>
    <property type="evidence" value="ECO:0007669"/>
    <property type="project" value="UniProtKB-SubCell"/>
</dbReference>
<protein>
    <submittedName>
        <fullName evidence="9">KLTH0H10692p</fullName>
    </submittedName>
</protein>
<dbReference type="GO" id="GO:0006606">
    <property type="term" value="P:protein import into nucleus"/>
    <property type="evidence" value="ECO:0007669"/>
    <property type="project" value="TreeGrafter"/>
</dbReference>
<keyword evidence="7" id="KW-0539">Nucleus</keyword>
<evidence type="ECO:0000256" key="6">
    <source>
        <dbReference type="ARBA" id="ARBA00023132"/>
    </source>
</evidence>
<dbReference type="GO" id="GO:0000055">
    <property type="term" value="P:ribosomal large subunit export from nucleus"/>
    <property type="evidence" value="ECO:0007669"/>
    <property type="project" value="InterPro"/>
</dbReference>